<evidence type="ECO:0000313" key="5">
    <source>
        <dbReference type="Proteomes" id="UP001524944"/>
    </source>
</evidence>
<dbReference type="InterPro" id="IPR051257">
    <property type="entry name" value="Diverse_CBS-Domain"/>
</dbReference>
<proteinExistence type="predicted"/>
<dbReference type="SMART" id="SM00116">
    <property type="entry name" value="CBS"/>
    <property type="match status" value="2"/>
</dbReference>
<dbReference type="Pfam" id="PF08279">
    <property type="entry name" value="HTH_11"/>
    <property type="match status" value="1"/>
</dbReference>
<dbReference type="InterPro" id="IPR046342">
    <property type="entry name" value="CBS_dom_sf"/>
</dbReference>
<dbReference type="InterPro" id="IPR016842">
    <property type="entry name" value="UCP026546_HTH-CBS"/>
</dbReference>
<dbReference type="CDD" id="cd04617">
    <property type="entry name" value="CBS_pair_CcpN"/>
    <property type="match status" value="1"/>
</dbReference>
<dbReference type="PANTHER" id="PTHR43080">
    <property type="entry name" value="CBS DOMAIN-CONTAINING PROTEIN CBSX3, MITOCHONDRIAL"/>
    <property type="match status" value="1"/>
</dbReference>
<dbReference type="Proteomes" id="UP001524944">
    <property type="component" value="Unassembled WGS sequence"/>
</dbReference>
<keyword evidence="1 2" id="KW-0129">CBS domain</keyword>
<dbReference type="InterPro" id="IPR013196">
    <property type="entry name" value="HTH_11"/>
</dbReference>
<gene>
    <name evidence="4" type="ORF">NVS47_00670</name>
</gene>
<dbReference type="PANTHER" id="PTHR43080:SF2">
    <property type="entry name" value="CBS DOMAIN-CONTAINING PROTEIN"/>
    <property type="match status" value="1"/>
</dbReference>
<accession>A0ABT1Y1H7</accession>
<dbReference type="SUPFAM" id="SSF46785">
    <property type="entry name" value="Winged helix' DNA-binding domain"/>
    <property type="match status" value="1"/>
</dbReference>
<keyword evidence="5" id="KW-1185">Reference proteome</keyword>
<reference evidence="4 5" key="1">
    <citation type="submission" date="2022-08" db="EMBL/GenBank/DDBJ databases">
        <title>Proteogenomics of the novel Dehalobacterium formicoaceticum strain EZ94 highlights a key role of methyltransferases during anaerobic dichloromethane degradation.</title>
        <authorList>
            <person name="Wasmund K."/>
        </authorList>
    </citation>
    <scope>NUCLEOTIDE SEQUENCE [LARGE SCALE GENOMIC DNA]</scope>
    <source>
        <strain evidence="4 5">EZ94</strain>
    </source>
</reference>
<sequence length="216" mass="23941">MAAIQLTERQKEIILIVKENGPITGENVAQHLNLSRAALRADLTILVMAGLIDAKPRVGYFYVGDNSRTIISEKVMEMKVKDCKSRPIVEREEASVYDTIVKMFISDVGTLFIVSQGGILQGVVSRKDLLKVTLGQGDLQSMPVNVIMTRMPNIITTTLDESIYEATKKIIEHQIDGLPVVRPCEAEGPNFGLPEVIGRFTKTNITRIFLELLEGD</sequence>
<evidence type="ECO:0000256" key="1">
    <source>
        <dbReference type="ARBA" id="ARBA00023122"/>
    </source>
</evidence>
<evidence type="ECO:0000256" key="2">
    <source>
        <dbReference type="PROSITE-ProRule" id="PRU00703"/>
    </source>
</evidence>
<evidence type="ECO:0000259" key="3">
    <source>
        <dbReference type="PROSITE" id="PS51371"/>
    </source>
</evidence>
<name>A0ABT1Y1H7_9FIRM</name>
<dbReference type="EMBL" id="JANPWE010000001">
    <property type="protein sequence ID" value="MCR6544045.1"/>
    <property type="molecule type" value="Genomic_DNA"/>
</dbReference>
<dbReference type="Gene3D" id="3.10.580.10">
    <property type="entry name" value="CBS-domain"/>
    <property type="match status" value="1"/>
</dbReference>
<dbReference type="InterPro" id="IPR000644">
    <property type="entry name" value="CBS_dom"/>
</dbReference>
<organism evidence="4 5">
    <name type="scientific">Dehalobacterium formicoaceticum</name>
    <dbReference type="NCBI Taxonomy" id="51515"/>
    <lineage>
        <taxon>Bacteria</taxon>
        <taxon>Bacillati</taxon>
        <taxon>Bacillota</taxon>
        <taxon>Clostridia</taxon>
        <taxon>Eubacteriales</taxon>
        <taxon>Peptococcaceae</taxon>
        <taxon>Dehalobacterium</taxon>
    </lineage>
</organism>
<dbReference type="Pfam" id="PF00571">
    <property type="entry name" value="CBS"/>
    <property type="match status" value="2"/>
</dbReference>
<dbReference type="InterPro" id="IPR036388">
    <property type="entry name" value="WH-like_DNA-bd_sf"/>
</dbReference>
<dbReference type="SUPFAM" id="SSF54631">
    <property type="entry name" value="CBS-domain pair"/>
    <property type="match status" value="1"/>
</dbReference>
<dbReference type="Gene3D" id="1.10.10.10">
    <property type="entry name" value="Winged helix-like DNA-binding domain superfamily/Winged helix DNA-binding domain"/>
    <property type="match status" value="1"/>
</dbReference>
<dbReference type="PROSITE" id="PS51371">
    <property type="entry name" value="CBS"/>
    <property type="match status" value="1"/>
</dbReference>
<dbReference type="InterPro" id="IPR036390">
    <property type="entry name" value="WH_DNA-bd_sf"/>
</dbReference>
<feature type="domain" description="CBS" evidence="3">
    <location>
        <begin position="148"/>
        <end position="216"/>
    </location>
</feature>
<evidence type="ECO:0000313" key="4">
    <source>
        <dbReference type="EMBL" id="MCR6544045.1"/>
    </source>
</evidence>
<comment type="caution">
    <text evidence="4">The sequence shown here is derived from an EMBL/GenBank/DDBJ whole genome shotgun (WGS) entry which is preliminary data.</text>
</comment>
<dbReference type="PIRSF" id="PIRSF026546">
    <property type="entry name" value="UCP026546_CBS_YqzB"/>
    <property type="match status" value="1"/>
</dbReference>
<protein>
    <submittedName>
        <fullName evidence="4">Helix-turn-helix transcriptional regulator</fullName>
    </submittedName>
</protein>